<evidence type="ECO:0000313" key="1">
    <source>
        <dbReference type="EMBL" id="CAA6826608.1"/>
    </source>
</evidence>
<name>A0A6S6UEI7_9BACT</name>
<proteinExistence type="predicted"/>
<reference evidence="1" key="1">
    <citation type="submission" date="2020-01" db="EMBL/GenBank/DDBJ databases">
        <authorList>
            <person name="Meier V. D."/>
            <person name="Meier V D."/>
        </authorList>
    </citation>
    <scope>NUCLEOTIDE SEQUENCE</scope>
    <source>
        <strain evidence="1">HLG_WM_MAG_05</strain>
    </source>
</reference>
<gene>
    <name evidence="1" type="ORF">HELGO_WM8197</name>
</gene>
<accession>A0A6S6UEI7</accession>
<dbReference type="AlphaFoldDB" id="A0A6S6UEI7"/>
<organism evidence="1">
    <name type="scientific">uncultured Sulfurovum sp</name>
    <dbReference type="NCBI Taxonomy" id="269237"/>
    <lineage>
        <taxon>Bacteria</taxon>
        <taxon>Pseudomonadati</taxon>
        <taxon>Campylobacterota</taxon>
        <taxon>Epsilonproteobacteria</taxon>
        <taxon>Campylobacterales</taxon>
        <taxon>Sulfurovaceae</taxon>
        <taxon>Sulfurovum</taxon>
        <taxon>environmental samples</taxon>
    </lineage>
</organism>
<dbReference type="EMBL" id="CACVAU010000089">
    <property type="protein sequence ID" value="CAA6826608.1"/>
    <property type="molecule type" value="Genomic_DNA"/>
</dbReference>
<sequence>MAEKNQIDEDTNNIDQVYNVFKFISEEGNQKFYSLYILNYLYNFIVSDEVAKRKTSARVFEDLLAILLNGNITDTKSRKNLQSDVPDYFRFTKDKIAGNKREKIDLLFNNNYGVSVKTLMKNNKEINLGSFEKKVLFDDFGILNVLTERKTSNETQMGLGSKPQLKNLFEHLEQNNQYNEFKIRLVNMFDYIFSDDMILAIKDKTKLELYFIEGSEFTQLIENHSHDINDLLTILNRWEGNSIRIDRTKLINTTRRKVVLDFSILDRSIMKKINDFDELLHTNYIKYFHEENREEFEYEIILNIDILFKEFEQNFGELS</sequence>
<protein>
    <submittedName>
        <fullName evidence="1">Uncharacterized protein</fullName>
    </submittedName>
</protein>